<keyword evidence="5" id="KW-0812">Transmembrane</keyword>
<name>A0A9D1XS63_9BACT</name>
<keyword evidence="8" id="KW-0732">Signal</keyword>
<keyword evidence="3" id="KW-0813">Transport</keyword>
<comment type="caution">
    <text evidence="9">The sequence shown here is derived from an EMBL/GenBank/DDBJ whole genome shotgun (WGS) entry which is preliminary data.</text>
</comment>
<reference evidence="9" key="1">
    <citation type="journal article" date="2021" name="PeerJ">
        <title>Extensive microbial diversity within the chicken gut microbiome revealed by metagenomics and culture.</title>
        <authorList>
            <person name="Gilroy R."/>
            <person name="Ravi A."/>
            <person name="Getino M."/>
            <person name="Pursley I."/>
            <person name="Horton D.L."/>
            <person name="Alikhan N.F."/>
            <person name="Baker D."/>
            <person name="Gharbi K."/>
            <person name="Hall N."/>
            <person name="Watson M."/>
            <person name="Adriaenssens E.M."/>
            <person name="Foster-Nyarko E."/>
            <person name="Jarju S."/>
            <person name="Secka A."/>
            <person name="Antonio M."/>
            <person name="Oren A."/>
            <person name="Chaudhuri R.R."/>
            <person name="La Ragione R."/>
            <person name="Hildebrand F."/>
            <person name="Pallen M.J."/>
        </authorList>
    </citation>
    <scope>NUCLEOTIDE SEQUENCE</scope>
    <source>
        <strain evidence="9">ChiHecec2B26-12326</strain>
    </source>
</reference>
<accession>A0A9D1XS63</accession>
<dbReference type="PANTHER" id="PTHR30026:SF20">
    <property type="entry name" value="OUTER MEMBRANE PROTEIN TOLC"/>
    <property type="match status" value="1"/>
</dbReference>
<comment type="subcellular location">
    <subcellularLocation>
        <location evidence="1">Cell outer membrane</location>
    </subcellularLocation>
</comment>
<dbReference type="GO" id="GO:0009279">
    <property type="term" value="C:cell outer membrane"/>
    <property type="evidence" value="ECO:0007669"/>
    <property type="project" value="UniProtKB-SubCell"/>
</dbReference>
<evidence type="ECO:0000256" key="6">
    <source>
        <dbReference type="ARBA" id="ARBA00023136"/>
    </source>
</evidence>
<dbReference type="SUPFAM" id="SSF56954">
    <property type="entry name" value="Outer membrane efflux proteins (OEP)"/>
    <property type="match status" value="1"/>
</dbReference>
<proteinExistence type="inferred from homology"/>
<evidence type="ECO:0000256" key="3">
    <source>
        <dbReference type="ARBA" id="ARBA00022448"/>
    </source>
</evidence>
<evidence type="ECO:0000256" key="4">
    <source>
        <dbReference type="ARBA" id="ARBA00022452"/>
    </source>
</evidence>
<dbReference type="GO" id="GO:0015562">
    <property type="term" value="F:efflux transmembrane transporter activity"/>
    <property type="evidence" value="ECO:0007669"/>
    <property type="project" value="InterPro"/>
</dbReference>
<evidence type="ECO:0000256" key="1">
    <source>
        <dbReference type="ARBA" id="ARBA00004442"/>
    </source>
</evidence>
<dbReference type="Proteomes" id="UP000823847">
    <property type="component" value="Unassembled WGS sequence"/>
</dbReference>
<dbReference type="EMBL" id="DXEN01000065">
    <property type="protein sequence ID" value="HIX86658.1"/>
    <property type="molecule type" value="Genomic_DNA"/>
</dbReference>
<gene>
    <name evidence="9" type="ORF">H9848_08660</name>
</gene>
<evidence type="ECO:0000313" key="10">
    <source>
        <dbReference type="Proteomes" id="UP000823847"/>
    </source>
</evidence>
<organism evidence="9 10">
    <name type="scientific">Candidatus Parabacteroides intestinigallinarum</name>
    <dbReference type="NCBI Taxonomy" id="2838722"/>
    <lineage>
        <taxon>Bacteria</taxon>
        <taxon>Pseudomonadati</taxon>
        <taxon>Bacteroidota</taxon>
        <taxon>Bacteroidia</taxon>
        <taxon>Bacteroidales</taxon>
        <taxon>Tannerellaceae</taxon>
        <taxon>Parabacteroides</taxon>
    </lineage>
</organism>
<feature type="signal peptide" evidence="8">
    <location>
        <begin position="1"/>
        <end position="22"/>
    </location>
</feature>
<reference evidence="9" key="2">
    <citation type="submission" date="2021-04" db="EMBL/GenBank/DDBJ databases">
        <authorList>
            <person name="Gilroy R."/>
        </authorList>
    </citation>
    <scope>NUCLEOTIDE SEQUENCE</scope>
    <source>
        <strain evidence="9">ChiHecec2B26-12326</strain>
    </source>
</reference>
<dbReference type="PANTHER" id="PTHR30026">
    <property type="entry name" value="OUTER MEMBRANE PROTEIN TOLC"/>
    <property type="match status" value="1"/>
</dbReference>
<dbReference type="InterPro" id="IPR003423">
    <property type="entry name" value="OMP_efflux"/>
</dbReference>
<keyword evidence="6" id="KW-0472">Membrane</keyword>
<evidence type="ECO:0000313" key="9">
    <source>
        <dbReference type="EMBL" id="HIX86658.1"/>
    </source>
</evidence>
<dbReference type="GO" id="GO:0015288">
    <property type="term" value="F:porin activity"/>
    <property type="evidence" value="ECO:0007669"/>
    <property type="project" value="TreeGrafter"/>
</dbReference>
<comment type="similarity">
    <text evidence="2">Belongs to the outer membrane factor (OMF) (TC 1.B.17) family.</text>
</comment>
<dbReference type="AlphaFoldDB" id="A0A9D1XS63"/>
<dbReference type="Pfam" id="PF02321">
    <property type="entry name" value="OEP"/>
    <property type="match status" value="2"/>
</dbReference>
<dbReference type="Gene3D" id="1.20.1600.10">
    <property type="entry name" value="Outer membrane efflux proteins (OEP)"/>
    <property type="match status" value="1"/>
</dbReference>
<keyword evidence="7" id="KW-0998">Cell outer membrane</keyword>
<dbReference type="PROSITE" id="PS00307">
    <property type="entry name" value="LECTIN_LEGUME_BETA"/>
    <property type="match status" value="1"/>
</dbReference>
<evidence type="ECO:0000256" key="7">
    <source>
        <dbReference type="ARBA" id="ARBA00023237"/>
    </source>
</evidence>
<evidence type="ECO:0000256" key="2">
    <source>
        <dbReference type="ARBA" id="ARBA00007613"/>
    </source>
</evidence>
<feature type="chain" id="PRO_5039439180" evidence="8">
    <location>
        <begin position="23"/>
        <end position="438"/>
    </location>
</feature>
<keyword evidence="4" id="KW-1134">Transmembrane beta strand</keyword>
<protein>
    <submittedName>
        <fullName evidence="9">TolC family protein</fullName>
    </submittedName>
</protein>
<dbReference type="GO" id="GO:1990281">
    <property type="term" value="C:efflux pump complex"/>
    <property type="evidence" value="ECO:0007669"/>
    <property type="project" value="TreeGrafter"/>
</dbReference>
<evidence type="ECO:0000256" key="8">
    <source>
        <dbReference type="SAM" id="SignalP"/>
    </source>
</evidence>
<dbReference type="InterPro" id="IPR019825">
    <property type="entry name" value="Lectin_legB_Mn/Ca_BS"/>
</dbReference>
<sequence>MNHVLKYILCCVGMLYASGLTAQRTLRLTQAECRDMALANSEKIDQSNNATLQAELDQQIAQTAFLPSLDGSVMGAYALPDMDLGGGTELRMRGTYLAGINLVQPLYTGGKLLAGKRLAKIGKETAYERHRMTRMDILVEADKAYWTYIAVCQKVRMMESFQRQMDTLYNQTRAAVEAGMATANDLLRIEAKRTEVLYQSQKAESGSDLCRLSLCQVIGVDFDTFIEATDTFFVISEPDILVADITGRPELNLLEQQIAANKEQIKMARAEMLPTVALTSNYMYYGNIKLNGNAIGDDGMMIPYSQEFKDGIWMAMITVKVPLFRWGANQKKVRKARLALRNSELELRRNTRLMSIEVRQAIRDVHDGYRLILTAEKGLRQAEENLRVMRNRYTGQMASLTDLLDAQTQWQQAHSNWIEAQTQYKIYETHYKRATGNL</sequence>
<dbReference type="InterPro" id="IPR051906">
    <property type="entry name" value="TolC-like"/>
</dbReference>
<evidence type="ECO:0000256" key="5">
    <source>
        <dbReference type="ARBA" id="ARBA00022692"/>
    </source>
</evidence>